<evidence type="ECO:0000256" key="2">
    <source>
        <dbReference type="SAM" id="Phobius"/>
    </source>
</evidence>
<feature type="region of interest" description="Disordered" evidence="1">
    <location>
        <begin position="119"/>
        <end position="154"/>
    </location>
</feature>
<protein>
    <submittedName>
        <fullName evidence="3">Uncharacterized protein</fullName>
    </submittedName>
</protein>
<keyword evidence="2" id="KW-0812">Transmembrane</keyword>
<dbReference type="EMBL" id="MN739631">
    <property type="protein sequence ID" value="QHT17122.1"/>
    <property type="molecule type" value="Genomic_DNA"/>
</dbReference>
<reference evidence="3" key="1">
    <citation type="journal article" date="2020" name="Nature">
        <title>Giant virus diversity and host interactions through global metagenomics.</title>
        <authorList>
            <person name="Schulz F."/>
            <person name="Roux S."/>
            <person name="Paez-Espino D."/>
            <person name="Jungbluth S."/>
            <person name="Walsh D.A."/>
            <person name="Denef V.J."/>
            <person name="McMahon K.D."/>
            <person name="Konstantinidis K.T."/>
            <person name="Eloe-Fadrosh E.A."/>
            <person name="Kyrpides N.C."/>
            <person name="Woyke T."/>
        </authorList>
    </citation>
    <scope>NUCLEOTIDE SEQUENCE</scope>
    <source>
        <strain evidence="3">GVMAG-M-3300023174-24</strain>
    </source>
</reference>
<keyword evidence="2" id="KW-1133">Transmembrane helix</keyword>
<keyword evidence="2" id="KW-0472">Membrane</keyword>
<proteinExistence type="predicted"/>
<evidence type="ECO:0000313" key="3">
    <source>
        <dbReference type="EMBL" id="QHT17122.1"/>
    </source>
</evidence>
<feature type="transmembrane region" description="Helical" evidence="2">
    <location>
        <begin position="12"/>
        <end position="33"/>
    </location>
</feature>
<sequence length="177" mass="20484">MKNLGIKFKKYISIIFLITVLLISLLLSGYTYFNRAYEGIDETVSKETETVEKEMEAEQKAIKEKAIKNAEIRARIKEIEMERKKRMDKAREIEIAKLQRYAKVKAAEEVAKRKPLATMMNESTKDKRERSEQDDRTINAFLAEQKSKGRGPTELETALGLVDRDAILRYIKGGDYE</sequence>
<feature type="compositionally biased region" description="Basic and acidic residues" evidence="1">
    <location>
        <begin position="123"/>
        <end position="137"/>
    </location>
</feature>
<organism evidence="3">
    <name type="scientific">viral metagenome</name>
    <dbReference type="NCBI Taxonomy" id="1070528"/>
    <lineage>
        <taxon>unclassified sequences</taxon>
        <taxon>metagenomes</taxon>
        <taxon>organismal metagenomes</taxon>
    </lineage>
</organism>
<name>A0A6C0DL99_9ZZZZ</name>
<evidence type="ECO:0000256" key="1">
    <source>
        <dbReference type="SAM" id="MobiDB-lite"/>
    </source>
</evidence>
<accession>A0A6C0DL99</accession>
<dbReference type="AlphaFoldDB" id="A0A6C0DL99"/>